<comment type="caution">
    <text evidence="3">The sequence shown here is derived from an EMBL/GenBank/DDBJ whole genome shotgun (WGS) entry which is preliminary data.</text>
</comment>
<name>A0A8H7UE47_MORIS</name>
<proteinExistence type="predicted"/>
<organism evidence="3 4">
    <name type="scientific">Mortierella isabellina</name>
    <name type="common">Filamentous fungus</name>
    <name type="synonym">Umbelopsis isabellina</name>
    <dbReference type="NCBI Taxonomy" id="91625"/>
    <lineage>
        <taxon>Eukaryota</taxon>
        <taxon>Fungi</taxon>
        <taxon>Fungi incertae sedis</taxon>
        <taxon>Mucoromycota</taxon>
        <taxon>Mucoromycotina</taxon>
        <taxon>Umbelopsidomycetes</taxon>
        <taxon>Umbelopsidales</taxon>
        <taxon>Umbelopsidaceae</taxon>
        <taxon>Umbelopsis</taxon>
    </lineage>
</organism>
<reference evidence="3" key="1">
    <citation type="submission" date="2020-12" db="EMBL/GenBank/DDBJ databases">
        <title>Metabolic potential, ecology and presence of endohyphal bacteria is reflected in genomic diversity of Mucoromycotina.</title>
        <authorList>
            <person name="Muszewska A."/>
            <person name="Okrasinska A."/>
            <person name="Steczkiewicz K."/>
            <person name="Drgas O."/>
            <person name="Orlowska M."/>
            <person name="Perlinska-Lenart U."/>
            <person name="Aleksandrzak-Piekarczyk T."/>
            <person name="Szatraj K."/>
            <person name="Zielenkiewicz U."/>
            <person name="Pilsyk S."/>
            <person name="Malc E."/>
            <person name="Mieczkowski P."/>
            <person name="Kruszewska J.S."/>
            <person name="Biernat P."/>
            <person name="Pawlowska J."/>
        </authorList>
    </citation>
    <scope>NUCLEOTIDE SEQUENCE</scope>
    <source>
        <strain evidence="3">WA0000067209</strain>
    </source>
</reference>
<dbReference type="InterPro" id="IPR052935">
    <property type="entry name" value="Mg2+_PAP"/>
</dbReference>
<dbReference type="AlphaFoldDB" id="A0A8H7UE47"/>
<accession>A0A8H7UE47</accession>
<evidence type="ECO:0000256" key="1">
    <source>
        <dbReference type="SAM" id="MobiDB-lite"/>
    </source>
</evidence>
<sequence>MSPESQDENSAAAGTLGQSITDAVSSVTDAVTNKLSLGNDQQQSTGIPSQSLEGTTEHKVAESVGMAGMTAHDMAGSDAMTHMLHNEGSEHEQECMLFPTYGVPTMIDDQPHWKISISGWLYADPPQSRLESVLMAAVRRVAHVTSDSEEDKRLRERSNMFFTTTVRNMQAAVRTVGFVPAQGQAYKAEGPEFGQELITDFESEVQVNSGETGCFESQITLQADHVHAQPDKVFKLQTIYDHLTVPSYGVVDLIPEKGVSIISDIDDTIKITNIPDGKEVIMEYTFLKDTEQVDGMAELYQKWASLGGHVHYVSNGPWQLFPMLENFFAKYNFPPGSAHLRFIDRSDVLSTIRGKPGAHKLEAIPKIMKDFPNRKFILIGDTGELDPEVYQKIYQQFPDQVVKVLIHDVTSERAFKADQEAEARKAEASKPGKKAYLTSLREAIGLHATVTGQASIASSAVDAVTTTEQPDEQAMSTDPNVPVPTKVELFEKRIVQVSEGMRPGVFRLYKDPKEIFDDEVVATAFKENQ</sequence>
<dbReference type="PANTHER" id="PTHR28208:SF3">
    <property type="entry name" value="PHOSPHATIDATE PHOSPHATASE APP1"/>
    <property type="match status" value="1"/>
</dbReference>
<dbReference type="PANTHER" id="PTHR28208">
    <property type="entry name" value="PHOSPHATIDATE PHOSPHATASE APP1"/>
    <property type="match status" value="1"/>
</dbReference>
<evidence type="ECO:0000259" key="2">
    <source>
        <dbReference type="Pfam" id="PF09949"/>
    </source>
</evidence>
<dbReference type="OrthoDB" id="2117591at2759"/>
<feature type="compositionally biased region" description="Polar residues" evidence="1">
    <location>
        <begin position="35"/>
        <end position="54"/>
    </location>
</feature>
<dbReference type="Pfam" id="PF09949">
    <property type="entry name" value="APP1_cat"/>
    <property type="match status" value="1"/>
</dbReference>
<dbReference type="Proteomes" id="UP000654370">
    <property type="component" value="Unassembled WGS sequence"/>
</dbReference>
<evidence type="ECO:0000313" key="3">
    <source>
        <dbReference type="EMBL" id="KAG2178237.1"/>
    </source>
</evidence>
<dbReference type="InterPro" id="IPR019236">
    <property type="entry name" value="APP1_cat"/>
</dbReference>
<evidence type="ECO:0000313" key="4">
    <source>
        <dbReference type="Proteomes" id="UP000654370"/>
    </source>
</evidence>
<dbReference type="EMBL" id="JAEPQZ010000008">
    <property type="protein sequence ID" value="KAG2178237.1"/>
    <property type="molecule type" value="Genomic_DNA"/>
</dbReference>
<feature type="region of interest" description="Disordered" evidence="1">
    <location>
        <begin position="35"/>
        <end position="57"/>
    </location>
</feature>
<feature type="domain" description="Phosphatidate phosphatase APP1 catalytic" evidence="2">
    <location>
        <begin position="259"/>
        <end position="407"/>
    </location>
</feature>
<keyword evidence="4" id="KW-1185">Reference proteome</keyword>
<dbReference type="GO" id="GO:0008195">
    <property type="term" value="F:phosphatidate phosphatase activity"/>
    <property type="evidence" value="ECO:0007669"/>
    <property type="project" value="InterPro"/>
</dbReference>
<gene>
    <name evidence="3" type="ORF">INT43_003490</name>
</gene>
<protein>
    <recommendedName>
        <fullName evidence="2">Phosphatidate phosphatase APP1 catalytic domain-containing protein</fullName>
    </recommendedName>
</protein>